<comment type="caution">
    <text evidence="1">The sequence shown here is derived from an EMBL/GenBank/DDBJ whole genome shotgun (WGS) entry which is preliminary data.</text>
</comment>
<reference evidence="1" key="1">
    <citation type="journal article" date="2022" name="bioRxiv">
        <title>Deciphering the potential niche of two novel black yeast fungi from a biological soil crust based on their genomes, phenotypes, and melanin regulation.</title>
        <authorList>
            <consortium name="DOE Joint Genome Institute"/>
            <person name="Carr E.C."/>
            <person name="Barton Q."/>
            <person name="Grambo S."/>
            <person name="Sullivan M."/>
            <person name="Renfro C.M."/>
            <person name="Kuo A."/>
            <person name="Pangilinan J."/>
            <person name="Lipzen A."/>
            <person name="Keymanesh K."/>
            <person name="Savage E."/>
            <person name="Barry K."/>
            <person name="Grigoriev I.V."/>
            <person name="Riekhof W.R."/>
            <person name="Harris S.S."/>
        </authorList>
    </citation>
    <scope>NUCLEOTIDE SEQUENCE</scope>
    <source>
        <strain evidence="1">JF 03-4F</strain>
    </source>
</reference>
<name>A0AAN6IBJ2_9EURO</name>
<dbReference type="AlphaFoldDB" id="A0AAN6IBJ2"/>
<keyword evidence="2" id="KW-1185">Reference proteome</keyword>
<dbReference type="InterPro" id="IPR052999">
    <property type="entry name" value="PTS1_Protein"/>
</dbReference>
<dbReference type="EMBL" id="MU404359">
    <property type="protein sequence ID" value="KAI1609684.1"/>
    <property type="molecule type" value="Genomic_DNA"/>
</dbReference>
<dbReference type="Proteomes" id="UP001203852">
    <property type="component" value="Unassembled WGS sequence"/>
</dbReference>
<evidence type="ECO:0000313" key="1">
    <source>
        <dbReference type="EMBL" id="KAI1609684.1"/>
    </source>
</evidence>
<evidence type="ECO:0008006" key="3">
    <source>
        <dbReference type="Google" id="ProtNLM"/>
    </source>
</evidence>
<protein>
    <recommendedName>
        <fullName evidence="3">Carboxymuconolactone decarboxylase-like domain-containing protein</fullName>
    </recommendedName>
</protein>
<dbReference type="SUPFAM" id="SSF69118">
    <property type="entry name" value="AhpD-like"/>
    <property type="match status" value="1"/>
</dbReference>
<organism evidence="1 2">
    <name type="scientific">Exophiala viscosa</name>
    <dbReference type="NCBI Taxonomy" id="2486360"/>
    <lineage>
        <taxon>Eukaryota</taxon>
        <taxon>Fungi</taxon>
        <taxon>Dikarya</taxon>
        <taxon>Ascomycota</taxon>
        <taxon>Pezizomycotina</taxon>
        <taxon>Eurotiomycetes</taxon>
        <taxon>Chaetothyriomycetidae</taxon>
        <taxon>Chaetothyriales</taxon>
        <taxon>Herpotrichiellaceae</taxon>
        <taxon>Exophiala</taxon>
    </lineage>
</organism>
<gene>
    <name evidence="1" type="ORF">EDD36DRAFT_444671</name>
</gene>
<accession>A0AAN6IBJ2</accession>
<proteinExistence type="predicted"/>
<dbReference type="Gene3D" id="1.20.1290.10">
    <property type="entry name" value="AhpD-like"/>
    <property type="match status" value="1"/>
</dbReference>
<dbReference type="InterPro" id="IPR029032">
    <property type="entry name" value="AhpD-like"/>
</dbReference>
<evidence type="ECO:0000313" key="2">
    <source>
        <dbReference type="Proteomes" id="UP001203852"/>
    </source>
</evidence>
<dbReference type="PANTHER" id="PTHR28180">
    <property type="entry name" value="CONSERVED MITOCHONDRIAL PROTEIN-RELATED"/>
    <property type="match status" value="1"/>
</dbReference>
<dbReference type="PANTHER" id="PTHR28180:SF5">
    <property type="entry name" value="DNA POLYMERASE ALPHA SUBUNIT B"/>
    <property type="match status" value="1"/>
</dbReference>
<sequence>MGSIAESQLPAVSPELQEIFHTMEQTFCSTSLGVERWYIVAVATLAGGNDPELCAQLYLYLISRPNFSTAPQRQAMIRRVREALVKAVSIVGVCKPLEAIMAINEFERDEDKDLSSTREGWQCNDENLERGMGWMKKLYSHNTDSTVNFFKDHKDFMWISKHITYGLYLSDRQVLDDVDTQMVVLPAIMIQNLRKETHWHIRGTRRLGVSKLEVQIIWDSVQMIAKYLGLKLRRVPTVDEIEHDV</sequence>